<keyword evidence="2" id="KW-1185">Reference proteome</keyword>
<sequence>MSLWAGQGRATALREAMRAFRKLRPHPHFWAPFIVVGRDTPLRALGPHP</sequence>
<gene>
    <name evidence="1" type="ORF">D7Y13_06640</name>
</gene>
<dbReference type="Proteomes" id="UP000278907">
    <property type="component" value="Unassembled WGS sequence"/>
</dbReference>
<organism evidence="1 2">
    <name type="scientific">Corallococcus praedator</name>
    <dbReference type="NCBI Taxonomy" id="2316724"/>
    <lineage>
        <taxon>Bacteria</taxon>
        <taxon>Pseudomonadati</taxon>
        <taxon>Myxococcota</taxon>
        <taxon>Myxococcia</taxon>
        <taxon>Myxococcales</taxon>
        <taxon>Cystobacterineae</taxon>
        <taxon>Myxococcaceae</taxon>
        <taxon>Corallococcus</taxon>
    </lineage>
</organism>
<name>A0ABX9QN94_9BACT</name>
<accession>A0ABX9QN94</accession>
<evidence type="ECO:0000313" key="1">
    <source>
        <dbReference type="EMBL" id="RKI13996.1"/>
    </source>
</evidence>
<proteinExistence type="predicted"/>
<comment type="caution">
    <text evidence="1">The sequence shown here is derived from an EMBL/GenBank/DDBJ whole genome shotgun (WGS) entry which is preliminary data.</text>
</comment>
<reference evidence="1 2" key="1">
    <citation type="submission" date="2018-09" db="EMBL/GenBank/DDBJ databases">
        <authorList>
            <person name="Livingstone P.G."/>
            <person name="Whitworth D.E."/>
        </authorList>
    </citation>
    <scope>NUCLEOTIDE SEQUENCE [LARGE SCALE GENOMIC DNA]</scope>
    <source>
        <strain evidence="1 2">CA031B</strain>
    </source>
</reference>
<protein>
    <submittedName>
        <fullName evidence="1">CHAT domain-containing protein</fullName>
    </submittedName>
</protein>
<dbReference type="EMBL" id="RAWI01000032">
    <property type="protein sequence ID" value="RKI13996.1"/>
    <property type="molecule type" value="Genomic_DNA"/>
</dbReference>
<evidence type="ECO:0000313" key="2">
    <source>
        <dbReference type="Proteomes" id="UP000278907"/>
    </source>
</evidence>